<gene>
    <name evidence="2" type="ORF">BCY91_02750</name>
</gene>
<dbReference type="AlphaFoldDB" id="A0A419S6Y8"/>
<name>A0A419S6Y8_9SPHI</name>
<protein>
    <submittedName>
        <fullName evidence="2">Nickel transport complex protein, NikM subunit, transmembrane</fullName>
    </submittedName>
</protein>
<accession>A0A419S6Y8</accession>
<organism evidence="2 3">
    <name type="scientific">Pelobium manganitolerans</name>
    <dbReference type="NCBI Taxonomy" id="1842495"/>
    <lineage>
        <taxon>Bacteria</taxon>
        <taxon>Pseudomonadati</taxon>
        <taxon>Bacteroidota</taxon>
        <taxon>Sphingobacteriia</taxon>
        <taxon>Sphingobacteriales</taxon>
        <taxon>Sphingobacteriaceae</taxon>
        <taxon>Pelobium</taxon>
    </lineage>
</organism>
<evidence type="ECO:0000313" key="2">
    <source>
        <dbReference type="EMBL" id="RKD17084.1"/>
    </source>
</evidence>
<dbReference type="OrthoDB" id="1148550at2"/>
<keyword evidence="2" id="KW-0812">Transmembrane</keyword>
<keyword evidence="2" id="KW-0472">Membrane</keyword>
<feature type="chain" id="PRO_5019142233" evidence="1">
    <location>
        <begin position="23"/>
        <end position="239"/>
    </location>
</feature>
<comment type="caution">
    <text evidence="2">The sequence shown here is derived from an EMBL/GenBank/DDBJ whole genome shotgun (WGS) entry which is preliminary data.</text>
</comment>
<keyword evidence="3" id="KW-1185">Reference proteome</keyword>
<dbReference type="Proteomes" id="UP000283433">
    <property type="component" value="Unassembled WGS sequence"/>
</dbReference>
<feature type="signal peptide" evidence="1">
    <location>
        <begin position="1"/>
        <end position="22"/>
    </location>
</feature>
<dbReference type="EMBL" id="MBTA01000012">
    <property type="protein sequence ID" value="RKD17084.1"/>
    <property type="molecule type" value="Genomic_DNA"/>
</dbReference>
<evidence type="ECO:0000256" key="1">
    <source>
        <dbReference type="SAM" id="SignalP"/>
    </source>
</evidence>
<evidence type="ECO:0000313" key="3">
    <source>
        <dbReference type="Proteomes" id="UP000283433"/>
    </source>
</evidence>
<reference evidence="2 3" key="1">
    <citation type="submission" date="2016-07" db="EMBL/GenBank/DDBJ databases">
        <title>Genome of Pelobium manganitolerans.</title>
        <authorList>
            <person name="Wu S."/>
            <person name="Wang G."/>
        </authorList>
    </citation>
    <scope>NUCLEOTIDE SEQUENCE [LARGE SCALE GENOMIC DNA]</scope>
    <source>
        <strain evidence="2 3">YS-25</strain>
    </source>
</reference>
<dbReference type="RefSeq" id="WP_120181279.1">
    <property type="nucleotide sequence ID" value="NZ_MBTA01000012.1"/>
</dbReference>
<sequence length="239" mass="26161">MNYLKSLLIVLLTAMGTNQVFAHALWIETDVNGKLNAKHEVKIFYGEYVANERDSVQKWYSDVRDFTLWLTTPKNEKIKLETKAGANYYGANFTPTQEGVYLLTVVHEAKELGGTTKYEFSSVAPVAVGKNAVISGSAIANPLHAIATEAKVYKVNSAVKVNAYLNGTAAQGKTVTVFSPEGWSKDFTVSADGTIEFLPLWPGRYVLEASNYEEKSGQHNGKAYTAAWQGATSSFVVSK</sequence>
<proteinExistence type="predicted"/>
<keyword evidence="1" id="KW-0732">Signal</keyword>